<dbReference type="EMBL" id="QSUL01000003">
    <property type="protein sequence ID" value="RGN38276.1"/>
    <property type="molecule type" value="Genomic_DNA"/>
</dbReference>
<sequence length="239" mass="26667">MWLYYQFAIDYYEVLLPNDGFITQINNAMSKIINTLFVCILVITQSGNAYGQVNGVARLQRQIDKLKGNNTELKEVSEELTILAASSQMYDIRSDNSMNVEEAIPGMGEYRSSAAFNFTNGNFEITLGDSSLGMLAHELKHAYQFETGAFSSSNYSNGSPFYDKSDELEAYSRGSLFGAPRVRSLPPLYDNLQNGPIDATNHPNIMYLLGNPDVLQKIVNKSGTKMAFRIKGVTYRTSK</sequence>
<accession>A0A3E5BKX5</accession>
<evidence type="ECO:0000313" key="1">
    <source>
        <dbReference type="EMBL" id="RGN38276.1"/>
    </source>
</evidence>
<proteinExistence type="predicted"/>
<comment type="caution">
    <text evidence="1">The sequence shown here is derived from an EMBL/GenBank/DDBJ whole genome shotgun (WGS) entry which is preliminary data.</text>
</comment>
<name>A0A3E5BKX5_9BACE</name>
<dbReference type="Proteomes" id="UP000260983">
    <property type="component" value="Unassembled WGS sequence"/>
</dbReference>
<protein>
    <recommendedName>
        <fullName evidence="3">DUF4157 domain-containing protein</fullName>
    </recommendedName>
</protein>
<reference evidence="1 2" key="1">
    <citation type="submission" date="2018-08" db="EMBL/GenBank/DDBJ databases">
        <title>A genome reference for cultivated species of the human gut microbiota.</title>
        <authorList>
            <person name="Zou Y."/>
            <person name="Xue W."/>
            <person name="Luo G."/>
        </authorList>
    </citation>
    <scope>NUCLEOTIDE SEQUENCE [LARGE SCALE GENOMIC DNA]</scope>
    <source>
        <strain evidence="1 2">OM05-15BH</strain>
    </source>
</reference>
<dbReference type="AlphaFoldDB" id="A0A3E5BKX5"/>
<evidence type="ECO:0008006" key="3">
    <source>
        <dbReference type="Google" id="ProtNLM"/>
    </source>
</evidence>
<evidence type="ECO:0000313" key="2">
    <source>
        <dbReference type="Proteomes" id="UP000260983"/>
    </source>
</evidence>
<organism evidence="1 2">
    <name type="scientific">Bacteroides oleiciplenus</name>
    <dbReference type="NCBI Taxonomy" id="626931"/>
    <lineage>
        <taxon>Bacteria</taxon>
        <taxon>Pseudomonadati</taxon>
        <taxon>Bacteroidota</taxon>
        <taxon>Bacteroidia</taxon>
        <taxon>Bacteroidales</taxon>
        <taxon>Bacteroidaceae</taxon>
        <taxon>Bacteroides</taxon>
    </lineage>
</organism>
<gene>
    <name evidence="1" type="ORF">DXB65_05415</name>
</gene>